<dbReference type="InterPro" id="IPR000571">
    <property type="entry name" value="Znf_CCCH"/>
</dbReference>
<feature type="compositionally biased region" description="Low complexity" evidence="3">
    <location>
        <begin position="284"/>
        <end position="307"/>
    </location>
</feature>
<dbReference type="PROSITE" id="PS50103">
    <property type="entry name" value="ZF_C3H1"/>
    <property type="match status" value="1"/>
</dbReference>
<dbReference type="InterPro" id="IPR057654">
    <property type="entry name" value="Znf-CCCH_tandem"/>
</dbReference>
<dbReference type="RefSeq" id="XP_070892306.1">
    <property type="nucleotide sequence ID" value="XM_071043762.1"/>
</dbReference>
<keyword evidence="1" id="KW-0863">Zinc-finger</keyword>
<dbReference type="InterPro" id="IPR057683">
    <property type="entry name" value="DUF7923"/>
</dbReference>
<dbReference type="PANTHER" id="PTHR37543:SF1">
    <property type="entry name" value="CCCH ZINC FINGER DNA BINDING PROTEIN (AFU_ORTHOLOGUE AFUA_5G12760)"/>
    <property type="match status" value="1"/>
</dbReference>
<feature type="domain" description="C3H1-type" evidence="4">
    <location>
        <begin position="340"/>
        <end position="370"/>
    </location>
</feature>
<dbReference type="GeneID" id="98158926"/>
<evidence type="ECO:0000256" key="3">
    <source>
        <dbReference type="SAM" id="MobiDB-lite"/>
    </source>
</evidence>
<protein>
    <submittedName>
        <fullName evidence="5">CCCH zinc finger DNA binding protein</fullName>
    </submittedName>
</protein>
<keyword evidence="1" id="KW-0479">Metal-binding</keyword>
<evidence type="ECO:0000313" key="6">
    <source>
        <dbReference type="Proteomes" id="UP001610444"/>
    </source>
</evidence>
<accession>A0ABR4JCT8</accession>
<sequence>MMVDIAALQQRRSWLCTMEDSKDKFIADLISHLTDLSDNLATERGEVENQKRLVAAFKEDLSIAKKEIEGFQRAQRKLNYVSVLVDGDGMNFLEELIRDGSNGGREAARRLIQSVEGHVQQVDPKTDPNASYKIRVYANVQGLTKVYRDANILREDQDLGPFIQGFNMERTLCDFVDAGNGKECADAKLQAHLAQDMVDIHCQRVIFCASADNGYARPDSLGRHRDSDRISLVEGPPFANEMRQLAKGFATTTFDTVFMSKKLKPTRKVSFGDTSSITPPTTPTPNYASAAKTPPAQSAAPATAPTTNTPIRSLAICINAQGHRVDRPLRTSSKDTVNALKRRKLCNAFHILGSCPYSNYSTCSHKHGPVLSAQERIDLMSIARLCVCSSGLFCEDPKCIYGHRCPWENCNWEDCRFSEEMHGVDTRIVREIV</sequence>
<evidence type="ECO:0000256" key="2">
    <source>
        <dbReference type="SAM" id="Coils"/>
    </source>
</evidence>
<gene>
    <name evidence="5" type="ORF">BJX68DRAFT_259769</name>
</gene>
<dbReference type="Proteomes" id="UP001610444">
    <property type="component" value="Unassembled WGS sequence"/>
</dbReference>
<evidence type="ECO:0000313" key="5">
    <source>
        <dbReference type="EMBL" id="KAL2836907.1"/>
    </source>
</evidence>
<proteinExistence type="predicted"/>
<comment type="caution">
    <text evidence="5">The sequence shown here is derived from an EMBL/GenBank/DDBJ whole genome shotgun (WGS) entry which is preliminary data.</text>
</comment>
<dbReference type="Pfam" id="PF25543">
    <property type="entry name" value="zf-CCCH_tandem"/>
    <property type="match status" value="1"/>
</dbReference>
<reference evidence="5 6" key="1">
    <citation type="submission" date="2024-07" db="EMBL/GenBank/DDBJ databases">
        <title>Section-level genome sequencing and comparative genomics of Aspergillus sections Usti and Cavernicolus.</title>
        <authorList>
            <consortium name="Lawrence Berkeley National Laboratory"/>
            <person name="Nybo J.L."/>
            <person name="Vesth T.C."/>
            <person name="Theobald S."/>
            <person name="Frisvad J.C."/>
            <person name="Larsen T.O."/>
            <person name="Kjaerboelling I."/>
            <person name="Rothschild-Mancinelli K."/>
            <person name="Lyhne E.K."/>
            <person name="Kogle M.E."/>
            <person name="Barry K."/>
            <person name="Clum A."/>
            <person name="Na H."/>
            <person name="Ledsgaard L."/>
            <person name="Lin J."/>
            <person name="Lipzen A."/>
            <person name="Kuo A."/>
            <person name="Riley R."/>
            <person name="Mondo S."/>
            <person name="LaButti K."/>
            <person name="Haridas S."/>
            <person name="Pangalinan J."/>
            <person name="Salamov A.A."/>
            <person name="Simmons B.A."/>
            <person name="Magnuson J.K."/>
            <person name="Chen J."/>
            <person name="Drula E."/>
            <person name="Henrissat B."/>
            <person name="Wiebenga A."/>
            <person name="Lubbers R.J."/>
            <person name="Gomes A.C."/>
            <person name="Macurrencykelacurrency M.R."/>
            <person name="Stajich J."/>
            <person name="Grigoriev I.V."/>
            <person name="Mortensen U.H."/>
            <person name="De vries R.P."/>
            <person name="Baker S.E."/>
            <person name="Andersen M.R."/>
        </authorList>
    </citation>
    <scope>NUCLEOTIDE SEQUENCE [LARGE SCALE GENOMIC DNA]</scope>
    <source>
        <strain evidence="5 6">CBS 756.74</strain>
    </source>
</reference>
<feature type="coiled-coil region" evidence="2">
    <location>
        <begin position="47"/>
        <end position="74"/>
    </location>
</feature>
<dbReference type="EMBL" id="JBFXLR010000106">
    <property type="protein sequence ID" value="KAL2836907.1"/>
    <property type="molecule type" value="Genomic_DNA"/>
</dbReference>
<feature type="zinc finger region" description="C3H1-type" evidence="1">
    <location>
        <begin position="340"/>
        <end position="370"/>
    </location>
</feature>
<evidence type="ECO:0000259" key="4">
    <source>
        <dbReference type="PROSITE" id="PS50103"/>
    </source>
</evidence>
<organism evidence="5 6">
    <name type="scientific">Aspergillus pseudodeflectus</name>
    <dbReference type="NCBI Taxonomy" id="176178"/>
    <lineage>
        <taxon>Eukaryota</taxon>
        <taxon>Fungi</taxon>
        <taxon>Dikarya</taxon>
        <taxon>Ascomycota</taxon>
        <taxon>Pezizomycotina</taxon>
        <taxon>Eurotiomycetes</taxon>
        <taxon>Eurotiomycetidae</taxon>
        <taxon>Eurotiales</taxon>
        <taxon>Aspergillaceae</taxon>
        <taxon>Aspergillus</taxon>
        <taxon>Aspergillus subgen. Nidulantes</taxon>
    </lineage>
</organism>
<keyword evidence="6" id="KW-1185">Reference proteome</keyword>
<dbReference type="Pfam" id="PF25540">
    <property type="entry name" value="DUF7923"/>
    <property type="match status" value="1"/>
</dbReference>
<feature type="region of interest" description="Disordered" evidence="3">
    <location>
        <begin position="269"/>
        <end position="307"/>
    </location>
</feature>
<evidence type="ECO:0000256" key="1">
    <source>
        <dbReference type="PROSITE-ProRule" id="PRU00723"/>
    </source>
</evidence>
<keyword evidence="2" id="KW-0175">Coiled coil</keyword>
<keyword evidence="1" id="KW-0862">Zinc</keyword>
<name>A0ABR4JCT8_9EURO</name>
<dbReference type="PANTHER" id="PTHR37543">
    <property type="entry name" value="CCCH ZINC FINGER DNA BINDING PROTEIN (AFU_ORTHOLOGUE AFUA_5G12760)"/>
    <property type="match status" value="1"/>
</dbReference>